<dbReference type="CDD" id="cd00090">
    <property type="entry name" value="HTH_ARSR"/>
    <property type="match status" value="1"/>
</dbReference>
<dbReference type="InterPro" id="IPR011991">
    <property type="entry name" value="ArsR-like_HTH"/>
</dbReference>
<evidence type="ECO:0000256" key="2">
    <source>
        <dbReference type="ARBA" id="ARBA00023125"/>
    </source>
</evidence>
<gene>
    <name evidence="5" type="ORF">GCM10010246_76320</name>
</gene>
<sequence>METGLSFSAADLAQTRFAVSPMWEVVTSFRLLRGTEGEPPPHRRWMAQVRPRLAEAGLDRGWLATLIPERAYLADFLNPTPETPFPMLAAELDAIRHTPAERVRIDLDRLGAERDLSRSPRIRLLREAPEATLRKVAAEIETYWELALAPYWDRIRQLLEADVFHRARQVAEHGAGHVLGELHETVRWDDGTLRLVRRHCALSRSEAGAGLLLVPSAFAWPRVFTRSVPPDPPQLAYPARGIGTLWEPRNAGSVDAVAAVLGRSRALLLAELDTPASTTRLAERFGMSAAGVSQHLTVLRGAGLVTAHRTGRSVLYARTAVADALMAPADSVAVGC</sequence>
<dbReference type="Gene3D" id="1.10.10.10">
    <property type="entry name" value="Winged helix-like DNA-binding domain superfamily/Winged helix DNA-binding domain"/>
    <property type="match status" value="1"/>
</dbReference>
<feature type="domain" description="HTH arsR-type" evidence="4">
    <location>
        <begin position="256"/>
        <end position="330"/>
    </location>
</feature>
<dbReference type="InterPro" id="IPR036388">
    <property type="entry name" value="WH-like_DNA-bd_sf"/>
</dbReference>
<dbReference type="Pfam" id="PF12840">
    <property type="entry name" value="HTH_20"/>
    <property type="match status" value="1"/>
</dbReference>
<evidence type="ECO:0000313" key="6">
    <source>
        <dbReference type="Proteomes" id="UP001500253"/>
    </source>
</evidence>
<dbReference type="EMBL" id="BAAASD010000055">
    <property type="protein sequence ID" value="GAA2370909.1"/>
    <property type="molecule type" value="Genomic_DNA"/>
</dbReference>
<accession>A0ABN3H6U4</accession>
<name>A0ABN3H6U4_9ACTN</name>
<dbReference type="SUPFAM" id="SSF46785">
    <property type="entry name" value="Winged helix' DNA-binding domain"/>
    <property type="match status" value="1"/>
</dbReference>
<keyword evidence="3" id="KW-0804">Transcription</keyword>
<evidence type="ECO:0000313" key="5">
    <source>
        <dbReference type="EMBL" id="GAA2370909.1"/>
    </source>
</evidence>
<dbReference type="SMART" id="SM00418">
    <property type="entry name" value="HTH_ARSR"/>
    <property type="match status" value="1"/>
</dbReference>
<keyword evidence="6" id="KW-1185">Reference proteome</keyword>
<organism evidence="5 6">
    <name type="scientific">Streptomyces cuspidosporus</name>
    <dbReference type="NCBI Taxonomy" id="66882"/>
    <lineage>
        <taxon>Bacteria</taxon>
        <taxon>Bacillati</taxon>
        <taxon>Actinomycetota</taxon>
        <taxon>Actinomycetes</taxon>
        <taxon>Kitasatosporales</taxon>
        <taxon>Streptomycetaceae</taxon>
        <taxon>Streptomyces</taxon>
    </lineage>
</organism>
<dbReference type="Proteomes" id="UP001500253">
    <property type="component" value="Unassembled WGS sequence"/>
</dbReference>
<proteinExistence type="predicted"/>
<dbReference type="InterPro" id="IPR051011">
    <property type="entry name" value="Metal_resp_trans_reg"/>
</dbReference>
<protein>
    <submittedName>
        <fullName evidence="5">DUF5937 family protein</fullName>
    </submittedName>
</protein>
<keyword evidence="2" id="KW-0238">DNA-binding</keyword>
<dbReference type="InterPro" id="IPR001845">
    <property type="entry name" value="HTH_ArsR_DNA-bd_dom"/>
</dbReference>
<dbReference type="InterPro" id="IPR045981">
    <property type="entry name" value="DUF5937"/>
</dbReference>
<comment type="caution">
    <text evidence="5">The sequence shown here is derived from an EMBL/GenBank/DDBJ whole genome shotgun (WGS) entry which is preliminary data.</text>
</comment>
<evidence type="ECO:0000259" key="4">
    <source>
        <dbReference type="SMART" id="SM00418"/>
    </source>
</evidence>
<evidence type="ECO:0000256" key="1">
    <source>
        <dbReference type="ARBA" id="ARBA00023015"/>
    </source>
</evidence>
<dbReference type="PANTHER" id="PTHR43132">
    <property type="entry name" value="ARSENICAL RESISTANCE OPERON REPRESSOR ARSR-RELATED"/>
    <property type="match status" value="1"/>
</dbReference>
<keyword evidence="1" id="KW-0805">Transcription regulation</keyword>
<dbReference type="Pfam" id="PF19361">
    <property type="entry name" value="DUF5937"/>
    <property type="match status" value="1"/>
</dbReference>
<reference evidence="5 6" key="1">
    <citation type="journal article" date="2019" name="Int. J. Syst. Evol. Microbiol.">
        <title>The Global Catalogue of Microorganisms (GCM) 10K type strain sequencing project: providing services to taxonomists for standard genome sequencing and annotation.</title>
        <authorList>
            <consortium name="The Broad Institute Genomics Platform"/>
            <consortium name="The Broad Institute Genome Sequencing Center for Infectious Disease"/>
            <person name="Wu L."/>
            <person name="Ma J."/>
        </authorList>
    </citation>
    <scope>NUCLEOTIDE SEQUENCE [LARGE SCALE GENOMIC DNA]</scope>
    <source>
        <strain evidence="5 6">JCM 4316</strain>
    </source>
</reference>
<dbReference type="RefSeq" id="WP_346178851.1">
    <property type="nucleotide sequence ID" value="NZ_BAAASD010000055.1"/>
</dbReference>
<dbReference type="PANTHER" id="PTHR43132:SF6">
    <property type="entry name" value="HTH-TYPE TRANSCRIPTIONAL REPRESSOR CZRA"/>
    <property type="match status" value="1"/>
</dbReference>
<dbReference type="InterPro" id="IPR036390">
    <property type="entry name" value="WH_DNA-bd_sf"/>
</dbReference>
<evidence type="ECO:0000256" key="3">
    <source>
        <dbReference type="ARBA" id="ARBA00023163"/>
    </source>
</evidence>